<dbReference type="SUPFAM" id="SSF53597">
    <property type="entry name" value="Dihydrofolate reductase-like"/>
    <property type="match status" value="1"/>
</dbReference>
<evidence type="ECO:0000256" key="12">
    <source>
        <dbReference type="ARBA" id="ARBA00047344"/>
    </source>
</evidence>
<dbReference type="InterPro" id="IPR020940">
    <property type="entry name" value="Thymidylate_synthase_AS"/>
</dbReference>
<evidence type="ECO:0000256" key="7">
    <source>
        <dbReference type="ARBA" id="ARBA00022727"/>
    </source>
</evidence>
<dbReference type="PANTHER" id="PTHR11548:SF2">
    <property type="entry name" value="THYMIDYLATE SYNTHASE"/>
    <property type="match status" value="1"/>
</dbReference>
<evidence type="ECO:0000313" key="18">
    <source>
        <dbReference type="EMBL" id="KAL3682689.1"/>
    </source>
</evidence>
<proteinExistence type="inferred from homology"/>
<dbReference type="GO" id="GO:0006730">
    <property type="term" value="P:one-carbon metabolic process"/>
    <property type="evidence" value="ECO:0007669"/>
    <property type="project" value="UniProtKB-KW"/>
</dbReference>
<evidence type="ECO:0000256" key="4">
    <source>
        <dbReference type="ARBA" id="ARBA00022563"/>
    </source>
</evidence>
<dbReference type="AlphaFoldDB" id="A0ABD3GXW0"/>
<reference evidence="18 19" key="1">
    <citation type="submission" date="2024-09" db="EMBL/GenBank/DDBJ databases">
        <title>Chromosome-scale assembly of Riccia sorocarpa.</title>
        <authorList>
            <person name="Paukszto L."/>
        </authorList>
    </citation>
    <scope>NUCLEOTIDE SEQUENCE [LARGE SCALE GENOMIC DNA]</scope>
    <source>
        <strain evidence="18">LP-2024</strain>
        <tissue evidence="18">Aerial parts of the thallus</tissue>
    </source>
</reference>
<dbReference type="FunFam" id="3.30.572.10:FF:000002">
    <property type="entry name" value="Possible thymidylate synthase"/>
    <property type="match status" value="1"/>
</dbReference>
<comment type="function">
    <text evidence="11">Bifunctional enzyme. Involved in de novo dTMP biosynthesis. Key enzyme in folate metabolism. Can play two different roles depending on the source of dihydrofolate: de novo synthesis of tetrahydrofolate or recycling of the dihydrofolate released as one of the end products of the TS catalyzed reaction. Catalyzes an essential reaction for de novo glycine and purine synthesis, DNA precursor synthesis, and for the conversion of dUMP to dTMP.</text>
</comment>
<dbReference type="HAMAP" id="MF_00008">
    <property type="entry name" value="Thymidy_synth_bact"/>
    <property type="match status" value="1"/>
</dbReference>
<keyword evidence="5 14" id="KW-0489">Methyltransferase</keyword>
<organism evidence="18 19">
    <name type="scientific">Riccia sorocarpa</name>
    <dbReference type="NCBI Taxonomy" id="122646"/>
    <lineage>
        <taxon>Eukaryota</taxon>
        <taxon>Viridiplantae</taxon>
        <taxon>Streptophyta</taxon>
        <taxon>Embryophyta</taxon>
        <taxon>Marchantiophyta</taxon>
        <taxon>Marchantiopsida</taxon>
        <taxon>Marchantiidae</taxon>
        <taxon>Marchantiales</taxon>
        <taxon>Ricciaceae</taxon>
        <taxon>Riccia</taxon>
    </lineage>
</organism>
<dbReference type="GO" id="GO:0004799">
    <property type="term" value="F:thymidylate synthase activity"/>
    <property type="evidence" value="ECO:0007669"/>
    <property type="project" value="UniProtKB-EC"/>
</dbReference>
<evidence type="ECO:0000256" key="5">
    <source>
        <dbReference type="ARBA" id="ARBA00022603"/>
    </source>
</evidence>
<name>A0ABD3GXW0_9MARC</name>
<evidence type="ECO:0000256" key="15">
    <source>
        <dbReference type="PIRSR" id="PIRSR000389-1"/>
    </source>
</evidence>
<evidence type="ECO:0000313" key="19">
    <source>
        <dbReference type="Proteomes" id="UP001633002"/>
    </source>
</evidence>
<dbReference type="InterPro" id="IPR001796">
    <property type="entry name" value="DHFR_dom"/>
</dbReference>
<dbReference type="PROSITE" id="PS00075">
    <property type="entry name" value="DHFR_1"/>
    <property type="match status" value="1"/>
</dbReference>
<evidence type="ECO:0000256" key="11">
    <source>
        <dbReference type="ARBA" id="ARBA00024992"/>
    </source>
</evidence>
<evidence type="ECO:0000259" key="17">
    <source>
        <dbReference type="PROSITE" id="PS51330"/>
    </source>
</evidence>
<evidence type="ECO:0000256" key="3">
    <source>
        <dbReference type="ARBA" id="ARBA00010176"/>
    </source>
</evidence>
<evidence type="ECO:0000256" key="1">
    <source>
        <dbReference type="ARBA" id="ARBA00004903"/>
    </source>
</evidence>
<evidence type="ECO:0000256" key="14">
    <source>
        <dbReference type="PIRNR" id="PIRNR000389"/>
    </source>
</evidence>
<evidence type="ECO:0000256" key="16">
    <source>
        <dbReference type="PROSITE-ProRule" id="PRU10016"/>
    </source>
</evidence>
<comment type="pathway">
    <text evidence="1 14">Cofactor biosynthesis; tetrahydrofolate biosynthesis; 5,6,7,8-tetrahydrofolate from 7,8-dihydrofolate: step 1/1.</text>
</comment>
<keyword evidence="19" id="KW-1185">Reference proteome</keyword>
<comment type="similarity">
    <text evidence="2 14">In the C-terminal section; belongs to the thymidylate synthase family.</text>
</comment>
<protein>
    <recommendedName>
        <fullName evidence="14">Bifunctional dihydrofolate reductase-thymidylate synthase</fullName>
    </recommendedName>
</protein>
<comment type="catalytic activity">
    <reaction evidence="12">
        <text>dUMP + (6R)-5,10-methylene-5,6,7,8-tetrahydrofolate = 7,8-dihydrofolate + dTMP</text>
        <dbReference type="Rhea" id="RHEA:12104"/>
        <dbReference type="ChEBI" id="CHEBI:15636"/>
        <dbReference type="ChEBI" id="CHEBI:57451"/>
        <dbReference type="ChEBI" id="CHEBI:63528"/>
        <dbReference type="ChEBI" id="CHEBI:246422"/>
        <dbReference type="EC" id="2.1.1.45"/>
    </reaction>
</comment>
<evidence type="ECO:0000256" key="8">
    <source>
        <dbReference type="ARBA" id="ARBA00022857"/>
    </source>
</evidence>
<sequence length="529" mass="59383">MLGISLPIPRLESCEEVMPMRSYQIVVAALRNLGIGKDGQLPWKLPADMRFFADVTKQTRSSSKRNAVVMGRLTWDSLPVKFRPLKGRLNVILSRTLKEEGLGDSTLVCRSVDSALTLLANPQYASDIETVFIIGGGEILRETMSAPLCDAIHWTEVAADVECDTFCPPVDKSIFTPWYASTPAVENNLRYSWITYVRRGSSLKNGGIQPQKSANGIVGCNGDTKPKEVRDMVPLLPPLILPRHEEYQYLNLIRDILQNGAVKGDRTNTGTISKFGCQMRFNLRESFPLLTTKRVHWRGVVEELLWFISGSTNAKVLQDKDVHIWDGNSTKEYLNSIGLTEREEGDLGPIYGFQWRHFGAKYTDMHANYSGQGFDQLADVIHKIRTNPNDRRIVLSAWNPADLQLMALPPCHMFAQFYVANGELSCQMYQRSCDMGLGVPYNIASYSLLTYMIAHVCDLVPGDFIHVLGDAHVYLNHVEPLEQQLKNTPKPFPVLKIKSAKTDIDSFTADDFELVGYQSCGRIPMKMAV</sequence>
<dbReference type="InterPro" id="IPR036926">
    <property type="entry name" value="Thymidate_synth/dCMP_Mease_sf"/>
</dbReference>
<dbReference type="SUPFAM" id="SSF55831">
    <property type="entry name" value="Thymidylate synthase/dCMP hydroxymethylase"/>
    <property type="match status" value="1"/>
</dbReference>
<dbReference type="Gene3D" id="3.30.572.10">
    <property type="entry name" value="Thymidylate synthase/dCMP hydroxymethylase domain"/>
    <property type="match status" value="1"/>
</dbReference>
<comment type="similarity">
    <text evidence="3 14">In the N-terminal section; belongs to the dihydrofolate reductase family.</text>
</comment>
<keyword evidence="6 14" id="KW-0808">Transferase</keyword>
<keyword evidence="7 14" id="KW-0545">Nucleotide biosynthesis</keyword>
<keyword evidence="4 14" id="KW-0554">One-carbon metabolism</keyword>
<dbReference type="InterPro" id="IPR000398">
    <property type="entry name" value="Thymidylate_synthase"/>
</dbReference>
<accession>A0ABD3GXW0</accession>
<comment type="catalytic activity">
    <reaction evidence="13">
        <text>(6S)-5,6,7,8-tetrahydrofolate + NADP(+) = 7,8-dihydrofolate + NADPH + H(+)</text>
        <dbReference type="Rhea" id="RHEA:15009"/>
        <dbReference type="ChEBI" id="CHEBI:15378"/>
        <dbReference type="ChEBI" id="CHEBI:57451"/>
        <dbReference type="ChEBI" id="CHEBI:57453"/>
        <dbReference type="ChEBI" id="CHEBI:57783"/>
        <dbReference type="ChEBI" id="CHEBI:58349"/>
        <dbReference type="EC" id="1.5.1.3"/>
    </reaction>
</comment>
<feature type="domain" description="DHFR" evidence="17">
    <location>
        <begin position="22"/>
        <end position="198"/>
    </location>
</feature>
<dbReference type="InterPro" id="IPR045097">
    <property type="entry name" value="Thymidate_synth/dCMP_Mease"/>
</dbReference>
<dbReference type="NCBIfam" id="NF002497">
    <property type="entry name" value="PRK01827.1-3"/>
    <property type="match status" value="1"/>
</dbReference>
<dbReference type="GO" id="GO:0032259">
    <property type="term" value="P:methylation"/>
    <property type="evidence" value="ECO:0007669"/>
    <property type="project" value="UniProtKB-KW"/>
</dbReference>
<evidence type="ECO:0000256" key="9">
    <source>
        <dbReference type="ARBA" id="ARBA00023002"/>
    </source>
</evidence>
<feature type="active site" evidence="15 16">
    <location>
        <position position="411"/>
    </location>
</feature>
<dbReference type="PIRSF" id="PIRSF000389">
    <property type="entry name" value="DHFR-TS"/>
    <property type="match status" value="1"/>
</dbReference>
<dbReference type="Pfam" id="PF00186">
    <property type="entry name" value="DHFR_1"/>
    <property type="match status" value="1"/>
</dbReference>
<dbReference type="PANTHER" id="PTHR11548">
    <property type="entry name" value="THYMIDYLATE SYNTHASE 1"/>
    <property type="match status" value="1"/>
</dbReference>
<dbReference type="InterPro" id="IPR017925">
    <property type="entry name" value="DHFR_CS"/>
</dbReference>
<evidence type="ECO:0000256" key="13">
    <source>
        <dbReference type="ARBA" id="ARBA00048873"/>
    </source>
</evidence>
<dbReference type="GO" id="GO:0009165">
    <property type="term" value="P:nucleotide biosynthetic process"/>
    <property type="evidence" value="ECO:0007669"/>
    <property type="project" value="UniProtKB-KW"/>
</dbReference>
<dbReference type="InterPro" id="IPR023451">
    <property type="entry name" value="Thymidate_synth/dCMP_Mease_dom"/>
</dbReference>
<dbReference type="Pfam" id="PF00303">
    <property type="entry name" value="Thymidylat_synt"/>
    <property type="match status" value="1"/>
</dbReference>
<dbReference type="InterPro" id="IPR012262">
    <property type="entry name" value="DHFR-TS"/>
</dbReference>
<dbReference type="PRINTS" id="PR00108">
    <property type="entry name" value="THYMDSNTHASE"/>
</dbReference>
<dbReference type="GO" id="GO:0004146">
    <property type="term" value="F:dihydrofolate reductase activity"/>
    <property type="evidence" value="ECO:0007669"/>
    <property type="project" value="UniProtKB-EC"/>
</dbReference>
<dbReference type="CDD" id="cd00209">
    <property type="entry name" value="DHFR"/>
    <property type="match status" value="1"/>
</dbReference>
<evidence type="ECO:0000256" key="6">
    <source>
        <dbReference type="ARBA" id="ARBA00022679"/>
    </source>
</evidence>
<dbReference type="InterPro" id="IPR024072">
    <property type="entry name" value="DHFR-like_dom_sf"/>
</dbReference>
<dbReference type="Gene3D" id="3.40.430.10">
    <property type="entry name" value="Dihydrofolate Reductase, subunit A"/>
    <property type="match status" value="1"/>
</dbReference>
<dbReference type="CDD" id="cd00351">
    <property type="entry name" value="TS_Pyrimidine_HMase"/>
    <property type="match status" value="1"/>
</dbReference>
<evidence type="ECO:0000256" key="2">
    <source>
        <dbReference type="ARBA" id="ARBA00006900"/>
    </source>
</evidence>
<dbReference type="EMBL" id="JBJQOH010000006">
    <property type="protein sequence ID" value="KAL3682689.1"/>
    <property type="molecule type" value="Genomic_DNA"/>
</dbReference>
<dbReference type="Proteomes" id="UP001633002">
    <property type="component" value="Unassembled WGS sequence"/>
</dbReference>
<gene>
    <name evidence="18" type="ORF">R1sor_000711</name>
</gene>
<dbReference type="PROSITE" id="PS51330">
    <property type="entry name" value="DHFR_2"/>
    <property type="match status" value="1"/>
</dbReference>
<dbReference type="PROSITE" id="PS00091">
    <property type="entry name" value="THYMIDYLATE_SYNTHASE"/>
    <property type="match status" value="1"/>
</dbReference>
<evidence type="ECO:0000256" key="10">
    <source>
        <dbReference type="ARBA" id="ARBA00023268"/>
    </source>
</evidence>
<keyword evidence="10" id="KW-0511">Multifunctional enzyme</keyword>
<keyword evidence="9 14" id="KW-0560">Oxidoreductase</keyword>
<dbReference type="NCBIfam" id="TIGR03284">
    <property type="entry name" value="thym_sym"/>
    <property type="match status" value="2"/>
</dbReference>
<comment type="caution">
    <text evidence="18">The sequence shown here is derived from an EMBL/GenBank/DDBJ whole genome shotgun (WGS) entry which is preliminary data.</text>
</comment>
<keyword evidence="8" id="KW-0521">NADP</keyword>